<feature type="transmembrane region" description="Helical" evidence="4">
    <location>
        <begin position="86"/>
        <end position="106"/>
    </location>
</feature>
<dbReference type="Gene3D" id="3.40.50.1820">
    <property type="entry name" value="alpha/beta hydrolase"/>
    <property type="match status" value="1"/>
</dbReference>
<feature type="transmembrane region" description="Helical" evidence="4">
    <location>
        <begin position="53"/>
        <end position="74"/>
    </location>
</feature>
<protein>
    <recommendedName>
        <fullName evidence="7">Esterase</fullName>
    </recommendedName>
</protein>
<name>A0A051U247_9MYCO</name>
<dbReference type="PANTHER" id="PTHR48098:SF1">
    <property type="entry name" value="DIACYLGLYCEROL ACYLTRANSFERASE_MYCOLYLTRANSFERASE AG85A"/>
    <property type="match status" value="1"/>
</dbReference>
<dbReference type="HOGENOM" id="CLU_037947_1_0_11"/>
<evidence type="ECO:0000313" key="6">
    <source>
        <dbReference type="Proteomes" id="UP000025947"/>
    </source>
</evidence>
<keyword evidence="6" id="KW-1185">Reference proteome</keyword>
<feature type="transmembrane region" description="Helical" evidence="4">
    <location>
        <begin position="26"/>
        <end position="46"/>
    </location>
</feature>
<accession>A0A051U247</accession>
<comment type="subcellular location">
    <subcellularLocation>
        <location evidence="1">Secreted</location>
    </subcellularLocation>
</comment>
<feature type="compositionally biased region" description="Low complexity" evidence="3">
    <location>
        <begin position="471"/>
        <end position="486"/>
    </location>
</feature>
<evidence type="ECO:0000313" key="5">
    <source>
        <dbReference type="EMBL" id="KBZ62968.1"/>
    </source>
</evidence>
<dbReference type="AlphaFoldDB" id="A0A051U247"/>
<dbReference type="Pfam" id="PF00756">
    <property type="entry name" value="Esterase"/>
    <property type="match status" value="1"/>
</dbReference>
<evidence type="ECO:0008006" key="7">
    <source>
        <dbReference type="Google" id="ProtNLM"/>
    </source>
</evidence>
<dbReference type="InterPro" id="IPR050583">
    <property type="entry name" value="Mycobacterial_A85_antigen"/>
</dbReference>
<evidence type="ECO:0000256" key="4">
    <source>
        <dbReference type="SAM" id="Phobius"/>
    </source>
</evidence>
<reference evidence="5 6" key="1">
    <citation type="submission" date="2014-04" db="EMBL/GenBank/DDBJ databases">
        <title>The Genome Sequence of Mycobacterium tuberculosis TKK-01-0051.</title>
        <authorList>
            <consortium name="The Broad Institute Genomics Platform"/>
            <consortium name="The Broad Institute Genome Sequencing Center for Infectious Disease"/>
            <person name="Earl A.M."/>
            <person name="Cohen K."/>
            <person name="Pym A."/>
            <person name="Bishai W."/>
            <person name="Maharaj K."/>
            <person name="Desjardins C."/>
            <person name="Abeel T."/>
            <person name="Young S."/>
            <person name="Zeng Q."/>
            <person name="Gargeya S."/>
            <person name="Abouelleil A."/>
            <person name="Alvarado L."/>
            <person name="Chapman S.B."/>
            <person name="Gainer-Dewar J."/>
            <person name="Goldberg J."/>
            <person name="Griggs A."/>
            <person name="Gujja S."/>
            <person name="Hansen M."/>
            <person name="Howarth C."/>
            <person name="Imamovic A."/>
            <person name="Larimer J."/>
            <person name="Murphy C."/>
            <person name="Naylor J."/>
            <person name="Pearson M."/>
            <person name="Poon T.W."/>
            <person name="Priest M."/>
            <person name="Roberts A."/>
            <person name="Saif S."/>
            <person name="Shea T."/>
            <person name="Sykes S."/>
            <person name="Wortman J."/>
            <person name="Nusbaum C."/>
            <person name="Birren B."/>
        </authorList>
    </citation>
    <scope>NUCLEOTIDE SEQUENCE [LARGE SCALE GENOMIC DNA]</scope>
    <source>
        <strain evidence="5 6">TKK-01-0051</strain>
    </source>
</reference>
<dbReference type="InterPro" id="IPR000801">
    <property type="entry name" value="Esterase-like"/>
</dbReference>
<feature type="transmembrane region" description="Helical" evidence="4">
    <location>
        <begin position="118"/>
        <end position="138"/>
    </location>
</feature>
<evidence type="ECO:0000256" key="3">
    <source>
        <dbReference type="SAM" id="MobiDB-lite"/>
    </source>
</evidence>
<dbReference type="InterPro" id="IPR029058">
    <property type="entry name" value="AB_hydrolase_fold"/>
</dbReference>
<sequence length="494" mass="52245">MSHVTAPMDSAPAQLLASSHTSLMHGWVPVTIQVLAAVVLTSAVGWRSRRWRTVWMPAALLAGGVVAYLTHWYIVDRGLSDDPAPAALWLWVTLTGMAAAVLVLGWRTARRWRRGAAVLAVPLCLLSTTLMLNLWVGYFPTVQSAWSQLTSGPLPDQTDQATVTAMAAKGTRPPHGTVVPVAIPSDGSHFKHRGELVYLPPEWFATTPPPPLPTVMMIGGQFNTPADWTRAGNAVKTIDDFAAAHDGRAPVLVFVDSGGAFNNDTECVNGVRGNAADHLTKDVVPFMVSSFGVSPHRANWGVAGWSMGGTCAVDLTVMHPDMFSAFVDVAGDFFPNAGNKAQTIARLFGGNADAWAAFDPTTVINRHGPYRDVAGWFAISSDGPPTPRRDVPLTDSGAIRLAGREAAANPGNQTAAAYSLCALGRSEGIDCAVVPQPGKHDWPFADRVFAASLPWLAGELGTPGIPRTPLPAASAPAVGSPVVVPAERSNTAKR</sequence>
<comment type="caution">
    <text evidence="5">The sequence shown here is derived from an EMBL/GenBank/DDBJ whole genome shotgun (WGS) entry which is preliminary data.</text>
</comment>
<keyword evidence="4" id="KW-1133">Transmembrane helix</keyword>
<evidence type="ECO:0000256" key="2">
    <source>
        <dbReference type="ARBA" id="ARBA00022525"/>
    </source>
</evidence>
<keyword evidence="4" id="KW-0812">Transmembrane</keyword>
<organism evidence="5 6">
    <name type="scientific">Mycobacterium [tuberculosis] TKK-01-0051</name>
    <dbReference type="NCBI Taxonomy" id="1324261"/>
    <lineage>
        <taxon>Bacteria</taxon>
        <taxon>Bacillati</taxon>
        <taxon>Actinomycetota</taxon>
        <taxon>Actinomycetes</taxon>
        <taxon>Mycobacteriales</taxon>
        <taxon>Mycobacteriaceae</taxon>
        <taxon>Mycobacterium</taxon>
        <taxon>Mycobacterium avium complex (MAC)</taxon>
    </lineage>
</organism>
<dbReference type="GO" id="GO:0005576">
    <property type="term" value="C:extracellular region"/>
    <property type="evidence" value="ECO:0007669"/>
    <property type="project" value="UniProtKB-SubCell"/>
</dbReference>
<gene>
    <name evidence="5" type="ORF">K875_02655</name>
</gene>
<dbReference type="Proteomes" id="UP000025947">
    <property type="component" value="Unassembled WGS sequence"/>
</dbReference>
<dbReference type="EMBL" id="JLXW01000007">
    <property type="protein sequence ID" value="KBZ62968.1"/>
    <property type="molecule type" value="Genomic_DNA"/>
</dbReference>
<keyword evidence="2" id="KW-0964">Secreted</keyword>
<keyword evidence="4" id="KW-0472">Membrane</keyword>
<dbReference type="PATRIC" id="fig|1324261.3.peg.2673"/>
<dbReference type="PANTHER" id="PTHR48098">
    <property type="entry name" value="ENTEROCHELIN ESTERASE-RELATED"/>
    <property type="match status" value="1"/>
</dbReference>
<dbReference type="RefSeq" id="WP_199778444.1">
    <property type="nucleotide sequence ID" value="NZ_KK328284.1"/>
</dbReference>
<dbReference type="GO" id="GO:0016747">
    <property type="term" value="F:acyltransferase activity, transferring groups other than amino-acyl groups"/>
    <property type="evidence" value="ECO:0007669"/>
    <property type="project" value="TreeGrafter"/>
</dbReference>
<dbReference type="SUPFAM" id="SSF53474">
    <property type="entry name" value="alpha/beta-Hydrolases"/>
    <property type="match status" value="1"/>
</dbReference>
<evidence type="ECO:0000256" key="1">
    <source>
        <dbReference type="ARBA" id="ARBA00004613"/>
    </source>
</evidence>
<proteinExistence type="predicted"/>
<feature type="region of interest" description="Disordered" evidence="3">
    <location>
        <begin position="467"/>
        <end position="494"/>
    </location>
</feature>